<organism evidence="1 2">
    <name type="scientific">Anaerostipes hominis</name>
    <name type="common">ex Liu et al. 2021</name>
    <dbReference type="NCBI Taxonomy" id="2763018"/>
    <lineage>
        <taxon>Bacteria</taxon>
        <taxon>Bacillati</taxon>
        <taxon>Bacillota</taxon>
        <taxon>Clostridia</taxon>
        <taxon>Lachnospirales</taxon>
        <taxon>Lachnospiraceae</taxon>
        <taxon>Anaerostipes</taxon>
    </lineage>
</organism>
<dbReference type="Gene3D" id="3.30.70.3000">
    <property type="match status" value="1"/>
</dbReference>
<keyword evidence="2" id="KW-1185">Reference proteome</keyword>
<proteinExistence type="predicted"/>
<name>A0ABR7FPP2_9FIRM</name>
<evidence type="ECO:0000313" key="1">
    <source>
        <dbReference type="EMBL" id="MBC5677190.1"/>
    </source>
</evidence>
<accession>A0ABR7FPP2</accession>
<gene>
    <name evidence="1" type="ORF">H8S22_06090</name>
</gene>
<dbReference type="InterPro" id="IPR038469">
    <property type="entry name" value="tRNAHis_GuaTrfase_Thg1_sf"/>
</dbReference>
<dbReference type="Proteomes" id="UP000635828">
    <property type="component" value="Unassembled WGS sequence"/>
</dbReference>
<comment type="caution">
    <text evidence="1">The sequence shown here is derived from an EMBL/GenBank/DDBJ whole genome shotgun (WGS) entry which is preliminary data.</text>
</comment>
<dbReference type="RefSeq" id="WP_024727361.1">
    <property type="nucleotide sequence ID" value="NZ_JACOOS010000005.1"/>
</dbReference>
<dbReference type="EMBL" id="JACOOS010000005">
    <property type="protein sequence ID" value="MBC5677190.1"/>
    <property type="molecule type" value="Genomic_DNA"/>
</dbReference>
<protein>
    <submittedName>
        <fullName evidence="1">Uncharacterized protein</fullName>
    </submittedName>
</protein>
<evidence type="ECO:0000313" key="2">
    <source>
        <dbReference type="Proteomes" id="UP000635828"/>
    </source>
</evidence>
<sequence>MYFKKIEEKYYKYLSLNRPVVVRLDAVGATRTHKYHLVPCDRHQDNFMDALIQTAEKLSEEYRCTASCGADEINLIFPIAPVGTRQKRLNSQKVSSIISQKVFVLFNEAFDGDEPIFFAAKAFHIPQEKEDDYIQYRKKSCENTAIQYLTKDYFSARKRSHKKLPELREMLIDNDIPIPGYAVNGRVFVNGMRK</sequence>
<reference evidence="1 2" key="1">
    <citation type="submission" date="2020-08" db="EMBL/GenBank/DDBJ databases">
        <title>Genome public.</title>
        <authorList>
            <person name="Liu C."/>
            <person name="Sun Q."/>
        </authorList>
    </citation>
    <scope>NUCLEOTIDE SEQUENCE [LARGE SCALE GENOMIC DNA]</scope>
    <source>
        <strain evidence="1 2">NSJ-7</strain>
    </source>
</reference>